<evidence type="ECO:0000259" key="5">
    <source>
        <dbReference type="PROSITE" id="PS50977"/>
    </source>
</evidence>
<dbReference type="Gene3D" id="1.10.357.10">
    <property type="entry name" value="Tetracycline Repressor, domain 2"/>
    <property type="match status" value="1"/>
</dbReference>
<sequence length="162" mass="17273">MAEVGSEVALDDVARRAGVGNATLYRHFPTRAELLAALYTDEVTALCDHGNQLLAAPAPVEALFTWLDAFVAHVATKRPLALAATDVPDGRRTPMFEEWHAAITTTATALVRRAQPALRPDITATDVLALASGAALTTDAQNARRLVAVLRNGLTAPHDNDR</sequence>
<dbReference type="InterPro" id="IPR049445">
    <property type="entry name" value="TetR_SbtR-like_C"/>
</dbReference>
<evidence type="ECO:0000256" key="2">
    <source>
        <dbReference type="ARBA" id="ARBA00023125"/>
    </source>
</evidence>
<organism evidence="6 7">
    <name type="scientific">Dactylosporangium maewongense</name>
    <dbReference type="NCBI Taxonomy" id="634393"/>
    <lineage>
        <taxon>Bacteria</taxon>
        <taxon>Bacillati</taxon>
        <taxon>Actinomycetota</taxon>
        <taxon>Actinomycetes</taxon>
        <taxon>Micromonosporales</taxon>
        <taxon>Micromonosporaceae</taxon>
        <taxon>Dactylosporangium</taxon>
    </lineage>
</organism>
<evidence type="ECO:0000256" key="1">
    <source>
        <dbReference type="ARBA" id="ARBA00023015"/>
    </source>
</evidence>
<accession>A0ABN1ZQQ2</accession>
<feature type="DNA-binding region" description="H-T-H motif" evidence="4">
    <location>
        <begin position="9"/>
        <end position="28"/>
    </location>
</feature>
<evidence type="ECO:0000313" key="6">
    <source>
        <dbReference type="EMBL" id="GAA1502300.1"/>
    </source>
</evidence>
<keyword evidence="1" id="KW-0805">Transcription regulation</keyword>
<evidence type="ECO:0000256" key="3">
    <source>
        <dbReference type="ARBA" id="ARBA00023163"/>
    </source>
</evidence>
<keyword evidence="2 4" id="KW-0238">DNA-binding</keyword>
<name>A0ABN1ZQQ2_9ACTN</name>
<reference evidence="6 7" key="1">
    <citation type="journal article" date="2019" name="Int. J. Syst. Evol. Microbiol.">
        <title>The Global Catalogue of Microorganisms (GCM) 10K type strain sequencing project: providing services to taxonomists for standard genome sequencing and annotation.</title>
        <authorList>
            <consortium name="The Broad Institute Genomics Platform"/>
            <consortium name="The Broad Institute Genome Sequencing Center for Infectious Disease"/>
            <person name="Wu L."/>
            <person name="Ma J."/>
        </authorList>
    </citation>
    <scope>NUCLEOTIDE SEQUENCE [LARGE SCALE GENOMIC DNA]</scope>
    <source>
        <strain evidence="6 7">JCM 15933</strain>
    </source>
</reference>
<proteinExistence type="predicted"/>
<dbReference type="InterPro" id="IPR009057">
    <property type="entry name" value="Homeodomain-like_sf"/>
</dbReference>
<keyword evidence="3" id="KW-0804">Transcription</keyword>
<dbReference type="PANTHER" id="PTHR30055">
    <property type="entry name" value="HTH-TYPE TRANSCRIPTIONAL REGULATOR RUTR"/>
    <property type="match status" value="1"/>
</dbReference>
<protein>
    <submittedName>
        <fullName evidence="6">TetR/AcrR family transcriptional regulator</fullName>
    </submittedName>
</protein>
<dbReference type="Pfam" id="PF21597">
    <property type="entry name" value="TetR_C_43"/>
    <property type="match status" value="1"/>
</dbReference>
<dbReference type="InterPro" id="IPR050109">
    <property type="entry name" value="HTH-type_TetR-like_transc_reg"/>
</dbReference>
<gene>
    <name evidence="6" type="ORF">GCM10009827_013570</name>
</gene>
<comment type="caution">
    <text evidence="6">The sequence shown here is derived from an EMBL/GenBank/DDBJ whole genome shotgun (WGS) entry which is preliminary data.</text>
</comment>
<dbReference type="PANTHER" id="PTHR30055:SF234">
    <property type="entry name" value="HTH-TYPE TRANSCRIPTIONAL REGULATOR BETI"/>
    <property type="match status" value="1"/>
</dbReference>
<dbReference type="PROSITE" id="PS50977">
    <property type="entry name" value="HTH_TETR_2"/>
    <property type="match status" value="1"/>
</dbReference>
<dbReference type="InterPro" id="IPR036271">
    <property type="entry name" value="Tet_transcr_reg_TetR-rel_C_sf"/>
</dbReference>
<evidence type="ECO:0000313" key="7">
    <source>
        <dbReference type="Proteomes" id="UP001501470"/>
    </source>
</evidence>
<dbReference type="Proteomes" id="UP001501470">
    <property type="component" value="Unassembled WGS sequence"/>
</dbReference>
<dbReference type="SUPFAM" id="SSF46689">
    <property type="entry name" value="Homeodomain-like"/>
    <property type="match status" value="1"/>
</dbReference>
<keyword evidence="7" id="KW-1185">Reference proteome</keyword>
<dbReference type="Pfam" id="PF00440">
    <property type="entry name" value="TetR_N"/>
    <property type="match status" value="1"/>
</dbReference>
<evidence type="ECO:0000256" key="4">
    <source>
        <dbReference type="PROSITE-ProRule" id="PRU00335"/>
    </source>
</evidence>
<dbReference type="SUPFAM" id="SSF48498">
    <property type="entry name" value="Tetracyclin repressor-like, C-terminal domain"/>
    <property type="match status" value="1"/>
</dbReference>
<dbReference type="InterPro" id="IPR001647">
    <property type="entry name" value="HTH_TetR"/>
</dbReference>
<dbReference type="EMBL" id="BAAAQD010000001">
    <property type="protein sequence ID" value="GAA1502300.1"/>
    <property type="molecule type" value="Genomic_DNA"/>
</dbReference>
<feature type="domain" description="HTH tetR-type" evidence="5">
    <location>
        <begin position="1"/>
        <end position="46"/>
    </location>
</feature>